<accession>A0ACB6S1R7</accession>
<evidence type="ECO:0000313" key="1">
    <source>
        <dbReference type="EMBL" id="KAF2627917.1"/>
    </source>
</evidence>
<dbReference type="EMBL" id="MU006715">
    <property type="protein sequence ID" value="KAF2627917.1"/>
    <property type="molecule type" value="Genomic_DNA"/>
</dbReference>
<keyword evidence="2" id="KW-1185">Reference proteome</keyword>
<proteinExistence type="predicted"/>
<reference evidence="1" key="1">
    <citation type="journal article" date="2020" name="Stud. Mycol.">
        <title>101 Dothideomycetes genomes: a test case for predicting lifestyles and emergence of pathogens.</title>
        <authorList>
            <person name="Haridas S."/>
            <person name="Albert R."/>
            <person name="Binder M."/>
            <person name="Bloem J."/>
            <person name="Labutti K."/>
            <person name="Salamov A."/>
            <person name="Andreopoulos B."/>
            <person name="Baker S."/>
            <person name="Barry K."/>
            <person name="Bills G."/>
            <person name="Bluhm B."/>
            <person name="Cannon C."/>
            <person name="Castanera R."/>
            <person name="Culley D."/>
            <person name="Daum C."/>
            <person name="Ezra D."/>
            <person name="Gonzalez J."/>
            <person name="Henrissat B."/>
            <person name="Kuo A."/>
            <person name="Liang C."/>
            <person name="Lipzen A."/>
            <person name="Lutzoni F."/>
            <person name="Magnuson J."/>
            <person name="Mondo S."/>
            <person name="Nolan M."/>
            <person name="Ohm R."/>
            <person name="Pangilinan J."/>
            <person name="Park H.-J."/>
            <person name="Ramirez L."/>
            <person name="Alfaro M."/>
            <person name="Sun H."/>
            <person name="Tritt A."/>
            <person name="Yoshinaga Y."/>
            <person name="Zwiers L.-H."/>
            <person name="Turgeon B."/>
            <person name="Goodwin S."/>
            <person name="Spatafora J."/>
            <person name="Crous P."/>
            <person name="Grigoriev I."/>
        </authorList>
    </citation>
    <scope>NUCLEOTIDE SEQUENCE</scope>
    <source>
        <strain evidence="1">CBS 525.71</strain>
    </source>
</reference>
<sequence>MPKAPQRRLRRYFETPPRELVPLEEEKPAQLHTPQHSAVIAILYFCQQQKIPCKLEEIEEVFGYPTSTSSDVAASGRCRRLQNHNTEPDTCGALRQLKNSDVNAIVDYIVKAPFEEKGDPW</sequence>
<dbReference type="Proteomes" id="UP000799754">
    <property type="component" value="Unassembled WGS sequence"/>
</dbReference>
<name>A0ACB6S1R7_9PLEO</name>
<comment type="caution">
    <text evidence="1">The sequence shown here is derived from an EMBL/GenBank/DDBJ whole genome shotgun (WGS) entry which is preliminary data.</text>
</comment>
<protein>
    <submittedName>
        <fullName evidence="1">Uncharacterized protein</fullName>
    </submittedName>
</protein>
<evidence type="ECO:0000313" key="2">
    <source>
        <dbReference type="Proteomes" id="UP000799754"/>
    </source>
</evidence>
<gene>
    <name evidence="1" type="ORF">BU25DRAFT_458305</name>
</gene>
<organism evidence="1 2">
    <name type="scientific">Macroventuria anomochaeta</name>
    <dbReference type="NCBI Taxonomy" id="301207"/>
    <lineage>
        <taxon>Eukaryota</taxon>
        <taxon>Fungi</taxon>
        <taxon>Dikarya</taxon>
        <taxon>Ascomycota</taxon>
        <taxon>Pezizomycotina</taxon>
        <taxon>Dothideomycetes</taxon>
        <taxon>Pleosporomycetidae</taxon>
        <taxon>Pleosporales</taxon>
        <taxon>Pleosporineae</taxon>
        <taxon>Didymellaceae</taxon>
        <taxon>Macroventuria</taxon>
    </lineage>
</organism>